<proteinExistence type="predicted"/>
<accession>X8BEW4</accession>
<protein>
    <submittedName>
        <fullName evidence="2">Uncharacterized protein</fullName>
    </submittedName>
</protein>
<feature type="region of interest" description="Disordered" evidence="1">
    <location>
        <begin position="1"/>
        <end position="37"/>
    </location>
</feature>
<name>X8BEW4_MYCXE</name>
<gene>
    <name evidence="2" type="ORF">I553_6244</name>
</gene>
<sequence>MRQMTNVATRLTATSTAHAMGGEHDLLGAPKTRYDSS</sequence>
<dbReference type="EMBL" id="JAOB01000042">
    <property type="protein sequence ID" value="EUA42384.1"/>
    <property type="molecule type" value="Genomic_DNA"/>
</dbReference>
<evidence type="ECO:0000256" key="1">
    <source>
        <dbReference type="SAM" id="MobiDB-lite"/>
    </source>
</evidence>
<comment type="caution">
    <text evidence="2">The sequence shown here is derived from an EMBL/GenBank/DDBJ whole genome shotgun (WGS) entry which is preliminary data.</text>
</comment>
<dbReference type="AlphaFoldDB" id="X8BEW4"/>
<reference evidence="2" key="1">
    <citation type="submission" date="2014-01" db="EMBL/GenBank/DDBJ databases">
        <authorList>
            <person name="Brown-Elliot B."/>
            <person name="Wallace R."/>
            <person name="Lenaerts A."/>
            <person name="Ordway D."/>
            <person name="DeGroote M.A."/>
            <person name="Parker T."/>
            <person name="Sizemore C."/>
            <person name="Tallon L.J."/>
            <person name="Sadzewicz L.K."/>
            <person name="Sengamalay N."/>
            <person name="Fraser C.M."/>
            <person name="Hine E."/>
            <person name="Shefchek K.A."/>
            <person name="Das S.P."/>
            <person name="Tettelin H."/>
        </authorList>
    </citation>
    <scope>NUCLEOTIDE SEQUENCE [LARGE SCALE GENOMIC DNA]</scope>
    <source>
        <strain evidence="2">4042</strain>
    </source>
</reference>
<evidence type="ECO:0000313" key="2">
    <source>
        <dbReference type="EMBL" id="EUA42384.1"/>
    </source>
</evidence>
<feature type="compositionally biased region" description="Basic and acidic residues" evidence="1">
    <location>
        <begin position="21"/>
        <end position="37"/>
    </location>
</feature>
<organism evidence="2">
    <name type="scientific">Mycobacterium xenopi 4042</name>
    <dbReference type="NCBI Taxonomy" id="1299334"/>
    <lineage>
        <taxon>Bacteria</taxon>
        <taxon>Bacillati</taxon>
        <taxon>Actinomycetota</taxon>
        <taxon>Actinomycetes</taxon>
        <taxon>Mycobacteriales</taxon>
        <taxon>Mycobacteriaceae</taxon>
        <taxon>Mycobacterium</taxon>
    </lineage>
</organism>
<feature type="compositionally biased region" description="Polar residues" evidence="1">
    <location>
        <begin position="1"/>
        <end position="17"/>
    </location>
</feature>